<evidence type="ECO:0000256" key="20">
    <source>
        <dbReference type="ARBA" id="ARBA00049161"/>
    </source>
</evidence>
<dbReference type="SUPFAM" id="SSF53244">
    <property type="entry name" value="MurD-like peptide ligases, peptide-binding domain"/>
    <property type="match status" value="1"/>
</dbReference>
<keyword evidence="12" id="KW-0460">Magnesium</keyword>
<evidence type="ECO:0000313" key="24">
    <source>
        <dbReference type="EMBL" id="MFC5520968.1"/>
    </source>
</evidence>
<keyword evidence="9" id="KW-0479">Metal-binding</keyword>
<evidence type="ECO:0000259" key="22">
    <source>
        <dbReference type="Pfam" id="PF02875"/>
    </source>
</evidence>
<dbReference type="InterPro" id="IPR013221">
    <property type="entry name" value="Mur_ligase_cen"/>
</dbReference>
<evidence type="ECO:0000256" key="21">
    <source>
        <dbReference type="PIRNR" id="PIRNR001563"/>
    </source>
</evidence>
<evidence type="ECO:0000256" key="7">
    <source>
        <dbReference type="ARBA" id="ARBA00019357"/>
    </source>
</evidence>
<evidence type="ECO:0000259" key="23">
    <source>
        <dbReference type="Pfam" id="PF08245"/>
    </source>
</evidence>
<comment type="pathway">
    <text evidence="3">Cofactor biosynthesis; tetrahydrofolylpolyglutamate biosynthesis.</text>
</comment>
<keyword evidence="11 21" id="KW-0067">ATP-binding</keyword>
<keyword evidence="8 21" id="KW-0436">Ligase</keyword>
<dbReference type="Pfam" id="PF02875">
    <property type="entry name" value="Mur_ligase_C"/>
    <property type="match status" value="1"/>
</dbReference>
<dbReference type="InterPro" id="IPR004101">
    <property type="entry name" value="Mur_ligase_C"/>
</dbReference>
<evidence type="ECO:0000256" key="17">
    <source>
        <dbReference type="ARBA" id="ARBA00047493"/>
    </source>
</evidence>
<organism evidence="24 25">
    <name type="scientific">Polaromonas jejuensis</name>
    <dbReference type="NCBI Taxonomy" id="457502"/>
    <lineage>
        <taxon>Bacteria</taxon>
        <taxon>Pseudomonadati</taxon>
        <taxon>Pseudomonadota</taxon>
        <taxon>Betaproteobacteria</taxon>
        <taxon>Burkholderiales</taxon>
        <taxon>Comamonadaceae</taxon>
        <taxon>Polaromonas</taxon>
    </lineage>
</organism>
<comment type="similarity">
    <text evidence="4 21">Belongs to the folylpolyglutamate synthase family.</text>
</comment>
<evidence type="ECO:0000256" key="15">
    <source>
        <dbReference type="ARBA" id="ARBA00030592"/>
    </source>
</evidence>
<feature type="domain" description="Mur ligase C-terminal" evidence="22">
    <location>
        <begin position="291"/>
        <end position="415"/>
    </location>
</feature>
<evidence type="ECO:0000256" key="12">
    <source>
        <dbReference type="ARBA" id="ARBA00022842"/>
    </source>
</evidence>
<evidence type="ECO:0000256" key="10">
    <source>
        <dbReference type="ARBA" id="ARBA00022741"/>
    </source>
</evidence>
<evidence type="ECO:0000256" key="5">
    <source>
        <dbReference type="ARBA" id="ARBA00013023"/>
    </source>
</evidence>
<reference evidence="25" key="1">
    <citation type="journal article" date="2019" name="Int. J. Syst. Evol. Microbiol.">
        <title>The Global Catalogue of Microorganisms (GCM) 10K type strain sequencing project: providing services to taxonomists for standard genome sequencing and annotation.</title>
        <authorList>
            <consortium name="The Broad Institute Genomics Platform"/>
            <consortium name="The Broad Institute Genome Sequencing Center for Infectious Disease"/>
            <person name="Wu L."/>
            <person name="Ma J."/>
        </authorList>
    </citation>
    <scope>NUCLEOTIDE SEQUENCE [LARGE SCALE GENOMIC DNA]</scope>
    <source>
        <strain evidence="25">CGMCC 4.7277</strain>
    </source>
</reference>
<dbReference type="PIRSF" id="PIRSF001563">
    <property type="entry name" value="Folylpolyglu_synth"/>
    <property type="match status" value="1"/>
</dbReference>
<evidence type="ECO:0000256" key="6">
    <source>
        <dbReference type="ARBA" id="ARBA00013025"/>
    </source>
</evidence>
<keyword evidence="13" id="KW-0289">Folate biosynthesis</keyword>
<evidence type="ECO:0000256" key="13">
    <source>
        <dbReference type="ARBA" id="ARBA00022909"/>
    </source>
</evidence>
<evidence type="ECO:0000256" key="19">
    <source>
        <dbReference type="ARBA" id="ARBA00049035"/>
    </source>
</evidence>
<comment type="pathway">
    <text evidence="2">Cofactor biosynthesis; tetrahydrofolate biosynthesis; 7,8-dihydrofolate from 2-amino-4-hydroxy-6-hydroxymethyl-7,8-dihydropteridine diphosphate and 4-aminobenzoate: step 2/2.</text>
</comment>
<proteinExistence type="inferred from homology"/>
<comment type="catalytic activity">
    <reaction evidence="19">
        <text>(6R)-5,10-methylenetetrahydrofolyl-(gamma-L-Glu)(n) + L-glutamate + ATP = (6R)-5,10-methylenetetrahydrofolyl-(gamma-L-Glu)(n+1) + ADP + phosphate + H(+)</text>
        <dbReference type="Rhea" id="RHEA:51912"/>
        <dbReference type="Rhea" id="RHEA-COMP:13257"/>
        <dbReference type="Rhea" id="RHEA-COMP:13258"/>
        <dbReference type="ChEBI" id="CHEBI:15378"/>
        <dbReference type="ChEBI" id="CHEBI:29985"/>
        <dbReference type="ChEBI" id="CHEBI:30616"/>
        <dbReference type="ChEBI" id="CHEBI:43474"/>
        <dbReference type="ChEBI" id="CHEBI:136572"/>
        <dbReference type="ChEBI" id="CHEBI:456216"/>
        <dbReference type="EC" id="6.3.2.17"/>
    </reaction>
</comment>
<evidence type="ECO:0000256" key="9">
    <source>
        <dbReference type="ARBA" id="ARBA00022723"/>
    </source>
</evidence>
<dbReference type="Pfam" id="PF08245">
    <property type="entry name" value="Mur_ligase_M"/>
    <property type="match status" value="1"/>
</dbReference>
<comment type="caution">
    <text evidence="24">The sequence shown here is derived from an EMBL/GenBank/DDBJ whole genome shotgun (WGS) entry which is preliminary data.</text>
</comment>
<dbReference type="SUPFAM" id="SSF53623">
    <property type="entry name" value="MurD-like peptide ligases, catalytic domain"/>
    <property type="match status" value="1"/>
</dbReference>
<comment type="catalytic activity">
    <reaction evidence="20">
        <text>7,8-dihydropteroate + L-glutamate + ATP = 7,8-dihydrofolate + ADP + phosphate + H(+)</text>
        <dbReference type="Rhea" id="RHEA:23584"/>
        <dbReference type="ChEBI" id="CHEBI:15378"/>
        <dbReference type="ChEBI" id="CHEBI:17839"/>
        <dbReference type="ChEBI" id="CHEBI:29985"/>
        <dbReference type="ChEBI" id="CHEBI:30616"/>
        <dbReference type="ChEBI" id="CHEBI:43474"/>
        <dbReference type="ChEBI" id="CHEBI:57451"/>
        <dbReference type="ChEBI" id="CHEBI:456216"/>
        <dbReference type="EC" id="6.3.2.12"/>
    </reaction>
</comment>
<dbReference type="Proteomes" id="UP001596084">
    <property type="component" value="Unassembled WGS sequence"/>
</dbReference>
<dbReference type="EMBL" id="JBHSMX010000012">
    <property type="protein sequence ID" value="MFC5520968.1"/>
    <property type="molecule type" value="Genomic_DNA"/>
</dbReference>
<evidence type="ECO:0000256" key="11">
    <source>
        <dbReference type="ARBA" id="ARBA00022840"/>
    </source>
</evidence>
<dbReference type="NCBIfam" id="TIGR01499">
    <property type="entry name" value="folC"/>
    <property type="match status" value="1"/>
</dbReference>
<dbReference type="PANTHER" id="PTHR11136:SF0">
    <property type="entry name" value="DIHYDROFOLATE SYNTHETASE-RELATED"/>
    <property type="match status" value="1"/>
</dbReference>
<dbReference type="Gene3D" id="3.90.190.20">
    <property type="entry name" value="Mur ligase, C-terminal domain"/>
    <property type="match status" value="1"/>
</dbReference>
<accession>A0ABW0Q8I2</accession>
<comment type="catalytic activity">
    <reaction evidence="18">
        <text>10-formyltetrahydrofolyl-(gamma-L-Glu)(n) + L-glutamate + ATP = 10-formyltetrahydrofolyl-(gamma-L-Glu)(n+1) + ADP + phosphate + H(+)</text>
        <dbReference type="Rhea" id="RHEA:51904"/>
        <dbReference type="Rhea" id="RHEA-COMP:13088"/>
        <dbReference type="Rhea" id="RHEA-COMP:14300"/>
        <dbReference type="ChEBI" id="CHEBI:15378"/>
        <dbReference type="ChEBI" id="CHEBI:29985"/>
        <dbReference type="ChEBI" id="CHEBI:30616"/>
        <dbReference type="ChEBI" id="CHEBI:43474"/>
        <dbReference type="ChEBI" id="CHEBI:134413"/>
        <dbReference type="ChEBI" id="CHEBI:456216"/>
        <dbReference type="EC" id="6.3.2.17"/>
    </reaction>
</comment>
<protein>
    <recommendedName>
        <fullName evidence="7">Dihydrofolate synthase/folylpolyglutamate synthase</fullName>
        <ecNumber evidence="5">6.3.2.12</ecNumber>
        <ecNumber evidence="6">6.3.2.17</ecNumber>
    </recommendedName>
    <alternativeName>
        <fullName evidence="16">Folylpoly-gamma-glutamate synthetase-dihydrofolate synthetase</fullName>
    </alternativeName>
    <alternativeName>
        <fullName evidence="14">Folylpolyglutamate synthetase</fullName>
    </alternativeName>
    <alternativeName>
        <fullName evidence="15">Tetrahydrofolylpolyglutamate synthase</fullName>
    </alternativeName>
</protein>
<gene>
    <name evidence="24" type="primary">folC</name>
    <name evidence="24" type="ORF">ACFPP7_08575</name>
</gene>
<name>A0ABW0Q8I2_9BURK</name>
<evidence type="ECO:0000256" key="14">
    <source>
        <dbReference type="ARBA" id="ARBA00030048"/>
    </source>
</evidence>
<comment type="catalytic activity">
    <reaction evidence="17">
        <text>(6S)-5,6,7,8-tetrahydrofolyl-(gamma-L-Glu)(n) + L-glutamate + ATP = (6S)-5,6,7,8-tetrahydrofolyl-(gamma-L-Glu)(n+1) + ADP + phosphate + H(+)</text>
        <dbReference type="Rhea" id="RHEA:10580"/>
        <dbReference type="Rhea" id="RHEA-COMP:14738"/>
        <dbReference type="Rhea" id="RHEA-COMP:14740"/>
        <dbReference type="ChEBI" id="CHEBI:15378"/>
        <dbReference type="ChEBI" id="CHEBI:29985"/>
        <dbReference type="ChEBI" id="CHEBI:30616"/>
        <dbReference type="ChEBI" id="CHEBI:43474"/>
        <dbReference type="ChEBI" id="CHEBI:141005"/>
        <dbReference type="ChEBI" id="CHEBI:456216"/>
        <dbReference type="EC" id="6.3.2.17"/>
    </reaction>
</comment>
<evidence type="ECO:0000313" key="25">
    <source>
        <dbReference type="Proteomes" id="UP001596084"/>
    </source>
</evidence>
<dbReference type="GO" id="GO:0008841">
    <property type="term" value="F:dihydrofolate synthase activity"/>
    <property type="evidence" value="ECO:0007669"/>
    <property type="project" value="UniProtKB-EC"/>
</dbReference>
<evidence type="ECO:0000256" key="18">
    <source>
        <dbReference type="ARBA" id="ARBA00047808"/>
    </source>
</evidence>
<keyword evidence="10 21" id="KW-0547">Nucleotide-binding</keyword>
<evidence type="ECO:0000256" key="4">
    <source>
        <dbReference type="ARBA" id="ARBA00008276"/>
    </source>
</evidence>
<dbReference type="RefSeq" id="WP_068833628.1">
    <property type="nucleotide sequence ID" value="NZ_JBHSMX010000012.1"/>
</dbReference>
<evidence type="ECO:0000256" key="3">
    <source>
        <dbReference type="ARBA" id="ARBA00005150"/>
    </source>
</evidence>
<sequence length="436" mass="47146">MEHLTTLDDWLAYCERLHPKSIDMGLTRVKAVAERMGLKFDCPVITVAGTNGKGSTCAMLEAILLQAGYRTGVFTSPHLVHFEERCRVRGDIVSAADLIAKFEVVERARGKNGEEISLSYFEFTTLAILQLLADARLDVVILEVGLGGRLDAVNIIDTDCAVITSIDLDHMEFLGHDRESIGREKAGIMRPGKPVVVSDPVPPQSIVDHAAQLGADLWRFGTDFNFSGDKQQWGWAGRGRRYAGLAYPALRGANQLVNAAGVLAALAALRERLPITAQAVRNGLSMVELPGRFQIIPGQPTLVLDVAHNPHSVAALTENLDAMGFYPCTHAVFGAMADKDVVPMLARVGPLIDKWYFTDLPTPRAASGEDLRAKWQALNTRGDVTASTYKSPEEALQAVVKAADPADRIVVFGSFYTVGGILKGGVPRLTAPHLAS</sequence>
<evidence type="ECO:0000256" key="8">
    <source>
        <dbReference type="ARBA" id="ARBA00022598"/>
    </source>
</evidence>
<dbReference type="EC" id="6.3.2.17" evidence="6"/>
<dbReference type="InterPro" id="IPR036565">
    <property type="entry name" value="Mur-like_cat_sf"/>
</dbReference>
<keyword evidence="25" id="KW-1185">Reference proteome</keyword>
<comment type="function">
    <text evidence="1">Functions in two distinct reactions of the de novo folate biosynthetic pathway. Catalyzes the addition of a glutamate residue to dihydropteroate (7,8-dihydropteroate or H2Pte) to form dihydrofolate (7,8-dihydrofolate monoglutamate or H2Pte-Glu). Also catalyzes successive additions of L-glutamate to tetrahydrofolate or 10-formyltetrahydrofolate or 5,10-methylenetetrahydrofolate, leading to folylpolyglutamate derivatives.</text>
</comment>
<evidence type="ECO:0000256" key="16">
    <source>
        <dbReference type="ARBA" id="ARBA00032510"/>
    </source>
</evidence>
<evidence type="ECO:0000256" key="1">
    <source>
        <dbReference type="ARBA" id="ARBA00002714"/>
    </source>
</evidence>
<dbReference type="InterPro" id="IPR001645">
    <property type="entry name" value="Folylpolyglutamate_synth"/>
</dbReference>
<dbReference type="Gene3D" id="3.40.1190.10">
    <property type="entry name" value="Mur-like, catalytic domain"/>
    <property type="match status" value="1"/>
</dbReference>
<dbReference type="InterPro" id="IPR036615">
    <property type="entry name" value="Mur_ligase_C_dom_sf"/>
</dbReference>
<feature type="domain" description="Mur ligase central" evidence="23">
    <location>
        <begin position="47"/>
        <end position="193"/>
    </location>
</feature>
<dbReference type="PANTHER" id="PTHR11136">
    <property type="entry name" value="FOLYLPOLYGLUTAMATE SYNTHASE-RELATED"/>
    <property type="match status" value="1"/>
</dbReference>
<dbReference type="GO" id="GO:0004326">
    <property type="term" value="F:tetrahydrofolylpolyglutamate synthase activity"/>
    <property type="evidence" value="ECO:0007669"/>
    <property type="project" value="UniProtKB-EC"/>
</dbReference>
<dbReference type="NCBIfam" id="NF008101">
    <property type="entry name" value="PRK10846.1"/>
    <property type="match status" value="1"/>
</dbReference>
<evidence type="ECO:0000256" key="2">
    <source>
        <dbReference type="ARBA" id="ARBA00004799"/>
    </source>
</evidence>
<dbReference type="EC" id="6.3.2.12" evidence="5"/>